<dbReference type="RefSeq" id="WP_271687629.1">
    <property type="nucleotide sequence ID" value="NZ_CP116423.1"/>
</dbReference>
<organism evidence="1 2">
    <name type="scientific">Sulfitobacter faviae</name>
    <dbReference type="NCBI Taxonomy" id="1775881"/>
    <lineage>
        <taxon>Bacteria</taxon>
        <taxon>Pseudomonadati</taxon>
        <taxon>Pseudomonadota</taxon>
        <taxon>Alphaproteobacteria</taxon>
        <taxon>Rhodobacterales</taxon>
        <taxon>Roseobacteraceae</taxon>
        <taxon>Sulfitobacter</taxon>
    </lineage>
</organism>
<accession>A0AAX3LKZ9</accession>
<evidence type="ECO:0000313" key="1">
    <source>
        <dbReference type="EMBL" id="WCE69308.1"/>
    </source>
</evidence>
<proteinExistence type="predicted"/>
<dbReference type="Pfam" id="PF13704">
    <property type="entry name" value="Glyco_tranf_2_4"/>
    <property type="match status" value="1"/>
</dbReference>
<dbReference type="AlphaFoldDB" id="A0AAX3LKZ9"/>
<gene>
    <name evidence="1" type="ORF">PL336_10915</name>
</gene>
<protein>
    <submittedName>
        <fullName evidence="1">Glycosyltransferase family 2 protein</fullName>
    </submittedName>
</protein>
<dbReference type="Proteomes" id="UP001210770">
    <property type="component" value="Chromosome"/>
</dbReference>
<reference evidence="1" key="1">
    <citation type="submission" date="2023-01" db="EMBL/GenBank/DDBJ databases">
        <title>Comparative genomic analysis of cold water coral derived Sulfitobacter faviae: insights into their metabolism and habitat adaptation.</title>
        <authorList>
            <person name="Guo Y."/>
            <person name="Lin S."/>
            <person name="Huang Z."/>
            <person name="Tang K."/>
            <person name="Wang X."/>
        </authorList>
    </citation>
    <scope>NUCLEOTIDE SEQUENCE</scope>
    <source>
        <strain evidence="1">SCSIO W_1865</strain>
    </source>
</reference>
<name>A0AAX3LKZ9_9RHOB</name>
<dbReference type="EMBL" id="CP116423">
    <property type="protein sequence ID" value="WCE69308.1"/>
    <property type="molecule type" value="Genomic_DNA"/>
</dbReference>
<evidence type="ECO:0000313" key="2">
    <source>
        <dbReference type="Proteomes" id="UP001210770"/>
    </source>
</evidence>
<sequence>MTTTTKWGLVATILAPAEEIRRFAAYHLEAGAHRLYLYLDAENPEAFESLKAHPKIRVTTCDEAYWQRLCGKRPQKHQVRQSQNATRAYNRADDVDWLIHMDVDEFLVSDRPVGEVLTTLPPAQKIARIRPMEALAGDGTAFKVFIPNGPERAQIVSALYPTYGDYVKGGFLSHLAGKVFVRIGMAEVRLQIHNAFQNDTMIDGPEQQPGIDLAHLHAKSWPEWLAAYRYRLEKGSYRADLAPNRPRDRGGLSMHELFSMIESEGGEPGLRAFFDEVCADTPELRETLKDHGLLRLADLDLDAKVSRHFPS</sequence>